<dbReference type="PROSITE" id="PS50977">
    <property type="entry name" value="HTH_TETR_2"/>
    <property type="match status" value="1"/>
</dbReference>
<dbReference type="Pfam" id="PF00440">
    <property type="entry name" value="TetR_N"/>
    <property type="match status" value="1"/>
</dbReference>
<feature type="DNA-binding region" description="H-T-H motif" evidence="2">
    <location>
        <begin position="30"/>
        <end position="49"/>
    </location>
</feature>
<sequence>MPKEYSPDQRRVLTEQIYNQISLHGIKSYSMDQLAKDLQVSKKTVYKYYQNKETLIKSMMNQFTDELLHVELPKPVSFGDVSQTIHLAIQQAIKISRTFADGFVEELHEVYPSIYDDYQRNLDQFYKLIIDWLNEAAELGVTAKVDNEVVALIPPTMLPVFRRFYSEEDFDKHVENFEKLVIKMLKP</sequence>
<accession>A0A401FHP3</accession>
<dbReference type="RefSeq" id="WP_125007528.1">
    <property type="nucleotide sequence ID" value="NZ_BEXA01000001.1"/>
</dbReference>
<organism evidence="4 5">
    <name type="scientific">Lentilactobacillus kosonis</name>
    <dbReference type="NCBI Taxonomy" id="2810561"/>
    <lineage>
        <taxon>Bacteria</taxon>
        <taxon>Bacillati</taxon>
        <taxon>Bacillota</taxon>
        <taxon>Bacilli</taxon>
        <taxon>Lactobacillales</taxon>
        <taxon>Lactobacillaceae</taxon>
        <taxon>Lentilactobacillus</taxon>
    </lineage>
</organism>
<evidence type="ECO:0000313" key="5">
    <source>
        <dbReference type="Proteomes" id="UP000286974"/>
    </source>
</evidence>
<dbReference type="InterPro" id="IPR009057">
    <property type="entry name" value="Homeodomain-like_sf"/>
</dbReference>
<comment type="caution">
    <text evidence="4">The sequence shown here is derived from an EMBL/GenBank/DDBJ whole genome shotgun (WGS) entry which is preliminary data.</text>
</comment>
<dbReference type="InterPro" id="IPR001647">
    <property type="entry name" value="HTH_TetR"/>
</dbReference>
<gene>
    <name evidence="4" type="ORF">NBRC111893_31</name>
</gene>
<dbReference type="Proteomes" id="UP000286974">
    <property type="component" value="Unassembled WGS sequence"/>
</dbReference>
<dbReference type="EMBL" id="BEXA01000001">
    <property type="protein sequence ID" value="GAY71885.1"/>
    <property type="molecule type" value="Genomic_DNA"/>
</dbReference>
<feature type="domain" description="HTH tetR-type" evidence="3">
    <location>
        <begin position="7"/>
        <end position="67"/>
    </location>
</feature>
<protein>
    <recommendedName>
        <fullName evidence="3">HTH tetR-type domain-containing protein</fullName>
    </recommendedName>
</protein>
<dbReference type="GO" id="GO:0003677">
    <property type="term" value="F:DNA binding"/>
    <property type="evidence" value="ECO:0007669"/>
    <property type="project" value="UniProtKB-UniRule"/>
</dbReference>
<evidence type="ECO:0000256" key="1">
    <source>
        <dbReference type="ARBA" id="ARBA00023125"/>
    </source>
</evidence>
<reference evidence="4 5" key="1">
    <citation type="submission" date="2017-11" db="EMBL/GenBank/DDBJ databases">
        <title>Draft Genome Sequence of Lactobacillus curieae NBRC 111893 isolated from Koso, a Japanese sugar-Vegetable Fermented Beverage.</title>
        <authorList>
            <person name="Chiou T.Y."/>
            <person name="Oshima K."/>
            <person name="Suda W."/>
            <person name="Hattori M."/>
            <person name="Takahashi T."/>
        </authorList>
    </citation>
    <scope>NUCLEOTIDE SEQUENCE [LARGE SCALE GENOMIC DNA]</scope>
    <source>
        <strain evidence="4 5">NBRC111893</strain>
    </source>
</reference>
<dbReference type="SUPFAM" id="SSF46689">
    <property type="entry name" value="Homeodomain-like"/>
    <property type="match status" value="1"/>
</dbReference>
<dbReference type="AlphaFoldDB" id="A0A401FHP3"/>
<dbReference type="Gene3D" id="1.10.357.10">
    <property type="entry name" value="Tetracycline Repressor, domain 2"/>
    <property type="match status" value="1"/>
</dbReference>
<evidence type="ECO:0000259" key="3">
    <source>
        <dbReference type="PROSITE" id="PS50977"/>
    </source>
</evidence>
<keyword evidence="5" id="KW-1185">Reference proteome</keyword>
<dbReference type="OrthoDB" id="113732at2"/>
<evidence type="ECO:0000256" key="2">
    <source>
        <dbReference type="PROSITE-ProRule" id="PRU00335"/>
    </source>
</evidence>
<keyword evidence="1 2" id="KW-0238">DNA-binding</keyword>
<evidence type="ECO:0000313" key="4">
    <source>
        <dbReference type="EMBL" id="GAY71885.1"/>
    </source>
</evidence>
<proteinExistence type="predicted"/>
<name>A0A401FHP3_9LACO</name>